<protein>
    <recommendedName>
        <fullName evidence="1">Glycosyl transferase family 1 domain-containing protein</fullName>
    </recommendedName>
</protein>
<dbReference type="Gene3D" id="3.40.50.2000">
    <property type="entry name" value="Glycogen Phosphorylase B"/>
    <property type="match status" value="1"/>
</dbReference>
<evidence type="ECO:0000259" key="1">
    <source>
        <dbReference type="Pfam" id="PF00534"/>
    </source>
</evidence>
<accession>A0A4Z0M3T4</accession>
<organism evidence="2 3">
    <name type="scientific">Mangrovimicrobium sediminis</name>
    <dbReference type="NCBI Taxonomy" id="2562682"/>
    <lineage>
        <taxon>Bacteria</taxon>
        <taxon>Pseudomonadati</taxon>
        <taxon>Pseudomonadota</taxon>
        <taxon>Gammaproteobacteria</taxon>
        <taxon>Cellvibrionales</taxon>
        <taxon>Halieaceae</taxon>
        <taxon>Mangrovimicrobium</taxon>
    </lineage>
</organism>
<proteinExistence type="predicted"/>
<dbReference type="InterPro" id="IPR001296">
    <property type="entry name" value="Glyco_trans_1"/>
</dbReference>
<dbReference type="AlphaFoldDB" id="A0A4Z0M3T4"/>
<dbReference type="RefSeq" id="WP_135442371.1">
    <property type="nucleotide sequence ID" value="NZ_SRLE01000006.1"/>
</dbReference>
<dbReference type="Pfam" id="PF00534">
    <property type="entry name" value="Glycos_transf_1"/>
    <property type="match status" value="1"/>
</dbReference>
<sequence length="402" mass="44175">MRVIVYEPKFVGHFLGFASYAANAYARRGHSVRMTVGREAGNTPQAVEKLATLHPGVDVEYCLDVPICHQKRPGGRQEAEALEAILDTRECDQLVVPSADFLLHGLLGNRRLRRQLRALSGSDLILHNIFQAYPGRGKRERVYLLADMLALDLAASSRIYTVDPFAVRASGPRLSFLGRSITEIPHPFDQPESNLDKQQARAALGLSADDCLIGSIGDLGVRKGTELLIRSFAGSGLRGKARLLLFGLVSPSARQTLEEHAELVDDGSIIVRDEFVSDQDFRHFCHAIDLMWAGYPNHVGISSILLHAANAGTPVLASEFGSVGWMTQEYGLGRAVPPTDAAMSAALAQFVEGERWSISADDAQRLMESHTTRRFEEVLLRRDHLGQLSPTSAPEAAREYRL</sequence>
<gene>
    <name evidence="2" type="ORF">E4634_07425</name>
</gene>
<dbReference type="Proteomes" id="UP000298050">
    <property type="component" value="Unassembled WGS sequence"/>
</dbReference>
<name>A0A4Z0M3T4_9GAMM</name>
<feature type="domain" description="Glycosyl transferase family 1" evidence="1">
    <location>
        <begin position="197"/>
        <end position="354"/>
    </location>
</feature>
<reference evidence="2 3" key="1">
    <citation type="submission" date="2019-04" db="EMBL/GenBank/DDBJ databases">
        <title>Taxonomy of novel Haliea sp. from mangrove soil of West Coast of India.</title>
        <authorList>
            <person name="Verma A."/>
            <person name="Kumar P."/>
            <person name="Krishnamurthi S."/>
        </authorList>
    </citation>
    <scope>NUCLEOTIDE SEQUENCE [LARGE SCALE GENOMIC DNA]</scope>
    <source>
        <strain evidence="2 3">SAOS-164</strain>
    </source>
</reference>
<dbReference type="SUPFAM" id="SSF53756">
    <property type="entry name" value="UDP-Glycosyltransferase/glycogen phosphorylase"/>
    <property type="match status" value="1"/>
</dbReference>
<dbReference type="EMBL" id="SRLE01000006">
    <property type="protein sequence ID" value="TGD73965.1"/>
    <property type="molecule type" value="Genomic_DNA"/>
</dbReference>
<comment type="caution">
    <text evidence="2">The sequence shown here is derived from an EMBL/GenBank/DDBJ whole genome shotgun (WGS) entry which is preliminary data.</text>
</comment>
<dbReference type="GO" id="GO:0016757">
    <property type="term" value="F:glycosyltransferase activity"/>
    <property type="evidence" value="ECO:0007669"/>
    <property type="project" value="InterPro"/>
</dbReference>
<dbReference type="OrthoDB" id="9792269at2"/>
<evidence type="ECO:0000313" key="2">
    <source>
        <dbReference type="EMBL" id="TGD73965.1"/>
    </source>
</evidence>
<evidence type="ECO:0000313" key="3">
    <source>
        <dbReference type="Proteomes" id="UP000298050"/>
    </source>
</evidence>
<keyword evidence="3" id="KW-1185">Reference proteome</keyword>